<gene>
    <name evidence="2" type="ORF">BN1321_40025</name>
</gene>
<dbReference type="AlphaFoldDB" id="A0A0U1MS37"/>
<protein>
    <recommendedName>
        <fullName evidence="4">Cytosolic protein</fullName>
    </recommendedName>
</protein>
<name>A0A0U1MS37_STAAU</name>
<keyword evidence="1" id="KW-0175">Coiled coil</keyword>
<accession>A0A0U1MS37</accession>
<reference evidence="2 3" key="1">
    <citation type="submission" date="2015-04" db="EMBL/GenBank/DDBJ databases">
        <authorList>
            <person name="Syromyatnikov M.Y."/>
            <person name="Popov V.N."/>
        </authorList>
    </citation>
    <scope>NUCLEOTIDE SEQUENCE [LARGE SCALE GENOMIC DNA]</scope>
    <source>
        <strain evidence="2 3">AH1</strain>
    </source>
</reference>
<evidence type="ECO:0008006" key="4">
    <source>
        <dbReference type="Google" id="ProtNLM"/>
    </source>
</evidence>
<dbReference type="Proteomes" id="UP000039437">
    <property type="component" value="Unassembled WGS sequence"/>
</dbReference>
<sequence>MMFEEYKKIDDLENAYEIELKRIEREIQNLSDLKYHLRRENEQSYDAFLYLKNKMNYSEESNAKVRRLVEEFDYEADSYIRQKELKLEDYKEEIRREYIQQSEKIMEAK</sequence>
<dbReference type="EMBL" id="CVOQ01000034">
    <property type="protein sequence ID" value="CRI17464.1"/>
    <property type="molecule type" value="Genomic_DNA"/>
</dbReference>
<feature type="coiled-coil region" evidence="1">
    <location>
        <begin position="6"/>
        <end position="40"/>
    </location>
</feature>
<evidence type="ECO:0000313" key="2">
    <source>
        <dbReference type="EMBL" id="CRI17464.1"/>
    </source>
</evidence>
<evidence type="ECO:0000256" key="1">
    <source>
        <dbReference type="SAM" id="Coils"/>
    </source>
</evidence>
<evidence type="ECO:0000313" key="3">
    <source>
        <dbReference type="Proteomes" id="UP000039437"/>
    </source>
</evidence>
<organism evidence="2 3">
    <name type="scientific">Staphylococcus aureus</name>
    <dbReference type="NCBI Taxonomy" id="1280"/>
    <lineage>
        <taxon>Bacteria</taxon>
        <taxon>Bacillati</taxon>
        <taxon>Bacillota</taxon>
        <taxon>Bacilli</taxon>
        <taxon>Bacillales</taxon>
        <taxon>Staphylococcaceae</taxon>
        <taxon>Staphylococcus</taxon>
    </lineage>
</organism>
<proteinExistence type="predicted"/>